<name>A0A1B6KDD8_9HEMI</name>
<feature type="region of interest" description="Disordered" evidence="1">
    <location>
        <begin position="1"/>
        <end position="142"/>
    </location>
</feature>
<feature type="region of interest" description="Disordered" evidence="1">
    <location>
        <begin position="551"/>
        <end position="587"/>
    </location>
</feature>
<accession>A0A1B6KDD8</accession>
<feature type="compositionally biased region" description="Polar residues" evidence="1">
    <location>
        <begin position="8"/>
        <end position="31"/>
    </location>
</feature>
<reference evidence="3" key="1">
    <citation type="submission" date="2015-11" db="EMBL/GenBank/DDBJ databases">
        <title>De novo transcriptome assembly of four potential Pierce s Disease insect vectors from Arizona vineyards.</title>
        <authorList>
            <person name="Tassone E.E."/>
        </authorList>
    </citation>
    <scope>NUCLEOTIDE SEQUENCE</scope>
</reference>
<sequence>QGGYLNQPVVQPNQQGGYLNQPVVQPNQQGGYINPPNKQGGYLNQPVVQPNQQGGYLNQPVVQPNQQGGYFNQPNQQGGYFNQPVVQPNQQGGYLNQPVVQPNQQGGYLNQPGVQPNKQGGYLNQPVVQPNRQGGYYNQPGFQQNQQANYFNRQGGQTHQHSGYYQPSSQNDQNPYSNPQVYRNGQGYLVQQNVGYPNVGGYLGPYQGYNQGFGTNPNTGYGYSSSWGYPSGSTLNVYHHGGSSFAQSNPYGGNPFSQTRDNVGSSGYSTPYYNPNTFGYSSNPGFFGSQSTYPGYSGTSSNYGYHKRSRFSGLPIPIPIPIPIGSFEDTEGEYSYIHRLLDGFLKNNTLNTTSNNVTTSVFILNNSTVTPCTTDLFVYESLNVTVTSCTAANCTAIKVSVTSNVSGVVDEHTAGITMCLEPNATYSIQAGLIYPTVSDIHHYWTSVCKVNSGANLTGNFTQQRLQNMTVILDPSLNKTITNVGETPGLNSSTPVTIIQDTTTAAYPSDVKGSNAVTENFQAILSSQTLTKDVNASTGDSFSDVQKVIDQSPANNPTQQINHSKTSLHNSTITPASNITSNNSSSSNSSFCEILNCSWIDMCMPSIDIVDRCNNTECPFTRKGYKSCLRVKMCKSPSTPISIFATINTTISQINQFEIITRSVNDVSNLTLISYIPPLILVNCSRNTTDQACKPPISFPLNTFTQASNVTMVPTVDGIATAINNSTWCPPTIALDGTNSTTNAVNVTIVEVPSTTPSLT</sequence>
<feature type="non-terminal residue" evidence="3">
    <location>
        <position position="1"/>
    </location>
</feature>
<evidence type="ECO:0000313" key="2">
    <source>
        <dbReference type="EMBL" id="JAT09450.1"/>
    </source>
</evidence>
<gene>
    <name evidence="2" type="ORF">g.34912</name>
    <name evidence="3" type="ORF">g.34914</name>
</gene>
<protein>
    <submittedName>
        <fullName evidence="3">Uncharacterized protein</fullName>
    </submittedName>
</protein>
<organism evidence="3">
    <name type="scientific">Graphocephala atropunctata</name>
    <dbReference type="NCBI Taxonomy" id="36148"/>
    <lineage>
        <taxon>Eukaryota</taxon>
        <taxon>Metazoa</taxon>
        <taxon>Ecdysozoa</taxon>
        <taxon>Arthropoda</taxon>
        <taxon>Hexapoda</taxon>
        <taxon>Insecta</taxon>
        <taxon>Pterygota</taxon>
        <taxon>Neoptera</taxon>
        <taxon>Paraneoptera</taxon>
        <taxon>Hemiptera</taxon>
        <taxon>Auchenorrhyncha</taxon>
        <taxon>Membracoidea</taxon>
        <taxon>Cicadellidae</taxon>
        <taxon>Cicadellinae</taxon>
        <taxon>Cicadellini</taxon>
        <taxon>Graphocephala</taxon>
    </lineage>
</organism>
<dbReference type="EMBL" id="GEBQ01030527">
    <property type="protein sequence ID" value="JAT09450.1"/>
    <property type="molecule type" value="Transcribed_RNA"/>
</dbReference>
<feature type="compositionally biased region" description="Low complexity" evidence="1">
    <location>
        <begin position="569"/>
        <end position="587"/>
    </location>
</feature>
<dbReference type="EMBL" id="GEBQ01030499">
    <property type="protein sequence ID" value="JAT09478.1"/>
    <property type="molecule type" value="Transcribed_RNA"/>
</dbReference>
<feature type="region of interest" description="Disordered" evidence="1">
    <location>
        <begin position="154"/>
        <end position="179"/>
    </location>
</feature>
<evidence type="ECO:0000313" key="3">
    <source>
        <dbReference type="EMBL" id="JAT09478.1"/>
    </source>
</evidence>
<proteinExistence type="predicted"/>
<dbReference type="AlphaFoldDB" id="A0A1B6KDD8"/>
<feature type="compositionally biased region" description="Polar residues" evidence="1">
    <location>
        <begin position="551"/>
        <end position="568"/>
    </location>
</feature>
<evidence type="ECO:0000256" key="1">
    <source>
        <dbReference type="SAM" id="MobiDB-lite"/>
    </source>
</evidence>
<feature type="compositionally biased region" description="Polar residues" evidence="1">
    <location>
        <begin position="46"/>
        <end position="118"/>
    </location>
</feature>